<dbReference type="EMBL" id="CP001463">
    <property type="protein sequence ID" value="ACS89200.1"/>
    <property type="molecule type" value="Genomic_DNA"/>
</dbReference>
<keyword evidence="2" id="KW-1185">Reference proteome</keyword>
<reference evidence="1 2" key="1">
    <citation type="journal article" date="2009" name="Appl. Environ. Microbiol.">
        <title>Metabolic versatility and indigenous origin of the archaeon Thermococcus sibiricus, isolated from a siberian oil reservoir, as revealed by genome analysis.</title>
        <authorList>
            <person name="Mardanov A.V."/>
            <person name="Ravin N.V."/>
            <person name="Svetlitchnyi V.A."/>
            <person name="Beletsky A.V."/>
            <person name="Miroshnichenko M.L."/>
            <person name="Bonch-Osmolovskaya E.A."/>
            <person name="Skryabin K.G."/>
        </authorList>
    </citation>
    <scope>NUCLEOTIDE SEQUENCE [LARGE SCALE GENOMIC DNA]</scope>
    <source>
        <strain evidence="2">DSM 12597 / MM 739</strain>
    </source>
</reference>
<dbReference type="STRING" id="604354.TSIB_0132"/>
<dbReference type="eggNOG" id="arCOG08605">
    <property type="taxonomic scope" value="Archaea"/>
</dbReference>
<sequence>MVRAMGCGIEVPAQRVLAGGVIVYVDKESFYRLLELKEKPFCIVGELSSAGFGLKKTKVTIIPFEGALIVYRGEVELPEKCILVKASEISISK</sequence>
<proteinExistence type="predicted"/>
<evidence type="ECO:0000313" key="1">
    <source>
        <dbReference type="EMBL" id="ACS89200.1"/>
    </source>
</evidence>
<dbReference type="AlphaFoldDB" id="C6A0Q5"/>
<dbReference type="Proteomes" id="UP000009079">
    <property type="component" value="Chromosome"/>
</dbReference>
<evidence type="ECO:0000313" key="2">
    <source>
        <dbReference type="Proteomes" id="UP000009079"/>
    </source>
</evidence>
<dbReference type="KEGG" id="tsi:TSIB_0132"/>
<dbReference type="HOGENOM" id="CLU_2505129_0_0_2"/>
<protein>
    <submittedName>
        <fullName evidence="1">Uncharacterized protein</fullName>
    </submittedName>
</protein>
<accession>C6A0Q5</accession>
<name>C6A0Q5_THESM</name>
<gene>
    <name evidence="1" type="ordered locus">TSIB_0132</name>
</gene>
<organism evidence="1 2">
    <name type="scientific">Thermococcus sibiricus (strain DSM 12597 / MM 739)</name>
    <dbReference type="NCBI Taxonomy" id="604354"/>
    <lineage>
        <taxon>Archaea</taxon>
        <taxon>Methanobacteriati</taxon>
        <taxon>Methanobacteriota</taxon>
        <taxon>Thermococci</taxon>
        <taxon>Thermococcales</taxon>
        <taxon>Thermococcaceae</taxon>
        <taxon>Thermococcus</taxon>
    </lineage>
</organism>